<reference evidence="4 5" key="1">
    <citation type="submission" date="2020-05" db="EMBL/GenBank/DDBJ databases">
        <authorList>
            <person name="Campoy J."/>
            <person name="Schneeberger K."/>
            <person name="Spophaly S."/>
        </authorList>
    </citation>
    <scope>NUCLEOTIDE SEQUENCE [LARGE SCALE GENOMIC DNA]</scope>
    <source>
        <strain evidence="4">PruArmRojPasFocal</strain>
    </source>
</reference>
<feature type="signal peptide" evidence="2">
    <location>
        <begin position="1"/>
        <end position="19"/>
    </location>
</feature>
<dbReference type="SUPFAM" id="SSF49503">
    <property type="entry name" value="Cupredoxins"/>
    <property type="match status" value="1"/>
</dbReference>
<protein>
    <recommendedName>
        <fullName evidence="3">Plastocyanin-like domain-containing protein</fullName>
    </recommendedName>
</protein>
<dbReference type="AlphaFoldDB" id="A0A6J5VUQ7"/>
<dbReference type="Pfam" id="PF07732">
    <property type="entry name" value="Cu-oxidase_3"/>
    <property type="match status" value="1"/>
</dbReference>
<feature type="domain" description="Plastocyanin-like" evidence="3">
    <location>
        <begin position="33"/>
        <end position="73"/>
    </location>
</feature>
<sequence length="96" mass="10897">MSFLAFMSIFLLQTEVLLCLVQGNVHCHEFILKDTNFTKLCSTKSALTVNESFPGPIIRAQKGDTVYVNVYNEGTIWCHSTLAWDKATKKPVVRWT</sequence>
<proteinExistence type="inferred from homology"/>
<feature type="chain" id="PRO_5026789622" description="Plastocyanin-like domain-containing protein" evidence="2">
    <location>
        <begin position="20"/>
        <end position="96"/>
    </location>
</feature>
<dbReference type="InterPro" id="IPR011707">
    <property type="entry name" value="Cu-oxidase-like_N"/>
</dbReference>
<gene>
    <name evidence="4" type="ORF">CURHAP_LOCUS48737</name>
</gene>
<dbReference type="Proteomes" id="UP000507222">
    <property type="component" value="Unassembled WGS sequence"/>
</dbReference>
<name>A0A6J5VUQ7_PRUAR</name>
<evidence type="ECO:0000313" key="4">
    <source>
        <dbReference type="EMBL" id="CAB4289608.1"/>
    </source>
</evidence>
<evidence type="ECO:0000259" key="3">
    <source>
        <dbReference type="Pfam" id="PF07732"/>
    </source>
</evidence>
<dbReference type="EMBL" id="CAEKDK010000008">
    <property type="protein sequence ID" value="CAB4289608.1"/>
    <property type="molecule type" value="Genomic_DNA"/>
</dbReference>
<dbReference type="GO" id="GO:0005507">
    <property type="term" value="F:copper ion binding"/>
    <property type="evidence" value="ECO:0007669"/>
    <property type="project" value="InterPro"/>
</dbReference>
<organism evidence="4 5">
    <name type="scientific">Prunus armeniaca</name>
    <name type="common">Apricot</name>
    <name type="synonym">Armeniaca vulgaris</name>
    <dbReference type="NCBI Taxonomy" id="36596"/>
    <lineage>
        <taxon>Eukaryota</taxon>
        <taxon>Viridiplantae</taxon>
        <taxon>Streptophyta</taxon>
        <taxon>Embryophyta</taxon>
        <taxon>Tracheophyta</taxon>
        <taxon>Spermatophyta</taxon>
        <taxon>Magnoliopsida</taxon>
        <taxon>eudicotyledons</taxon>
        <taxon>Gunneridae</taxon>
        <taxon>Pentapetalae</taxon>
        <taxon>rosids</taxon>
        <taxon>fabids</taxon>
        <taxon>Rosales</taxon>
        <taxon>Rosaceae</taxon>
        <taxon>Amygdaloideae</taxon>
        <taxon>Amygdaleae</taxon>
        <taxon>Prunus</taxon>
    </lineage>
</organism>
<keyword evidence="2" id="KW-0732">Signal</keyword>
<evidence type="ECO:0000256" key="2">
    <source>
        <dbReference type="SAM" id="SignalP"/>
    </source>
</evidence>
<evidence type="ECO:0000313" key="5">
    <source>
        <dbReference type="Proteomes" id="UP000507222"/>
    </source>
</evidence>
<dbReference type="InterPro" id="IPR008972">
    <property type="entry name" value="Cupredoxin"/>
</dbReference>
<dbReference type="Gene3D" id="2.60.40.420">
    <property type="entry name" value="Cupredoxins - blue copper proteins"/>
    <property type="match status" value="1"/>
</dbReference>
<evidence type="ECO:0000256" key="1">
    <source>
        <dbReference type="ARBA" id="ARBA00010609"/>
    </source>
</evidence>
<comment type="similarity">
    <text evidence="1">Belongs to the multicopper oxidase family.</text>
</comment>
<accession>A0A6J5VUQ7</accession>